<reference evidence="3 4" key="1">
    <citation type="submission" date="2016-09" db="EMBL/GenBank/DDBJ databases">
        <title>Draft genome sequence for the type strain of Desulfuribacillus alkaliarsenatis AHT28, an obligately anaerobic, sulfidogenic bacterium isolated from Russian soda lake sediments.</title>
        <authorList>
            <person name="Abin C.A."/>
            <person name="Hollibaugh J.T."/>
        </authorList>
    </citation>
    <scope>NUCLEOTIDE SEQUENCE [LARGE SCALE GENOMIC DNA]</scope>
    <source>
        <strain evidence="3 4">AHT28</strain>
    </source>
</reference>
<organism evidence="3 4">
    <name type="scientific">Desulfuribacillus alkaliarsenatis</name>
    <dbReference type="NCBI Taxonomy" id="766136"/>
    <lineage>
        <taxon>Bacteria</taxon>
        <taxon>Bacillati</taxon>
        <taxon>Bacillota</taxon>
        <taxon>Desulfuribacillia</taxon>
        <taxon>Desulfuribacillales</taxon>
        <taxon>Desulfuribacillaceae</taxon>
        <taxon>Desulfuribacillus</taxon>
    </lineage>
</organism>
<feature type="region of interest" description="Disordered" evidence="1">
    <location>
        <begin position="89"/>
        <end position="109"/>
    </location>
</feature>
<evidence type="ECO:0000313" key="4">
    <source>
        <dbReference type="Proteomes" id="UP000094296"/>
    </source>
</evidence>
<name>A0A1E5G376_9FIRM</name>
<evidence type="ECO:0000256" key="2">
    <source>
        <dbReference type="SAM" id="SignalP"/>
    </source>
</evidence>
<feature type="chain" id="PRO_5038617282" evidence="2">
    <location>
        <begin position="31"/>
        <end position="304"/>
    </location>
</feature>
<protein>
    <submittedName>
        <fullName evidence="3">Uncharacterized protein</fullName>
    </submittedName>
</protein>
<evidence type="ECO:0000313" key="3">
    <source>
        <dbReference type="EMBL" id="OEF97420.1"/>
    </source>
</evidence>
<dbReference type="RefSeq" id="WP_069642818.1">
    <property type="nucleotide sequence ID" value="NZ_MIJE01000011.1"/>
</dbReference>
<sequence length="304" mass="33522">MKANNRVRNKAKNKAKTVALAVTASLVVVAATPVAPAFAMTGSEGLDRSVQYQVESAKPGGAGQDAVILPAPIIDQQVDIKRELIENGYDRPVSDRPAPDRPVTSFDDGNIGSNTINQIQDYIKENIDYEIFASLHIDWDLHAKGAIVLAFTEELTKAQQADILNLVDDPDLVKFRVVEYSEKTLRSKQYEIDQQWAALEADGIKVRTTGVSVYTNKVEVAIEPYNEQTNAKVYEMFGSDMVEVVEGFEIQILGAEEPTIDADVAITAEAGNDTLRTVSAEDEKAKEGFFRRIISFFKNLFSSK</sequence>
<dbReference type="Proteomes" id="UP000094296">
    <property type="component" value="Unassembled WGS sequence"/>
</dbReference>
<keyword evidence="2" id="KW-0732">Signal</keyword>
<gene>
    <name evidence="3" type="ORF">BHF68_04215</name>
</gene>
<feature type="signal peptide" evidence="2">
    <location>
        <begin position="1"/>
        <end position="30"/>
    </location>
</feature>
<dbReference type="AlphaFoldDB" id="A0A1E5G376"/>
<dbReference type="OrthoDB" id="2067368at2"/>
<evidence type="ECO:0000256" key="1">
    <source>
        <dbReference type="SAM" id="MobiDB-lite"/>
    </source>
</evidence>
<comment type="caution">
    <text evidence="3">The sequence shown here is derived from an EMBL/GenBank/DDBJ whole genome shotgun (WGS) entry which is preliminary data.</text>
</comment>
<feature type="compositionally biased region" description="Basic and acidic residues" evidence="1">
    <location>
        <begin position="89"/>
        <end position="99"/>
    </location>
</feature>
<dbReference type="EMBL" id="MIJE01000011">
    <property type="protein sequence ID" value="OEF97420.1"/>
    <property type="molecule type" value="Genomic_DNA"/>
</dbReference>
<accession>A0A1E5G376</accession>
<proteinExistence type="predicted"/>
<keyword evidence="4" id="KW-1185">Reference proteome</keyword>